<dbReference type="InterPro" id="IPR050428">
    <property type="entry name" value="TCS_sensor_his_kinase"/>
</dbReference>
<dbReference type="SMART" id="SM00388">
    <property type="entry name" value="HisKA"/>
    <property type="match status" value="1"/>
</dbReference>
<dbReference type="Gene3D" id="1.20.5.1040">
    <property type="entry name" value="Sensor protein qsec"/>
    <property type="match status" value="1"/>
</dbReference>
<feature type="domain" description="Histidine kinase" evidence="14">
    <location>
        <begin position="241"/>
        <end position="454"/>
    </location>
</feature>
<keyword evidence="11" id="KW-0902">Two-component regulatory system</keyword>
<dbReference type="GO" id="GO:0005886">
    <property type="term" value="C:plasma membrane"/>
    <property type="evidence" value="ECO:0007669"/>
    <property type="project" value="TreeGrafter"/>
</dbReference>
<keyword evidence="6 13" id="KW-0812">Transmembrane</keyword>
<gene>
    <name evidence="15" type="ORF">ICHIAU1_04840</name>
</gene>
<dbReference type="Gene3D" id="3.30.565.10">
    <property type="entry name" value="Histidine kinase-like ATPase, C-terminal domain"/>
    <property type="match status" value="1"/>
</dbReference>
<accession>A0A7R6QW79</accession>
<keyword evidence="16" id="KW-1185">Reference proteome</keyword>
<dbReference type="SMART" id="SM00387">
    <property type="entry name" value="HATPase_c"/>
    <property type="match status" value="1"/>
</dbReference>
<dbReference type="Pfam" id="PF00512">
    <property type="entry name" value="HisKA"/>
    <property type="match status" value="1"/>
</dbReference>
<dbReference type="Gene3D" id="1.10.287.130">
    <property type="match status" value="1"/>
</dbReference>
<dbReference type="InterPro" id="IPR036097">
    <property type="entry name" value="HisK_dim/P_sf"/>
</dbReference>
<dbReference type="InterPro" id="IPR036890">
    <property type="entry name" value="HATPase_C_sf"/>
</dbReference>
<dbReference type="EMBL" id="AP022345">
    <property type="protein sequence ID" value="BBU68201.1"/>
    <property type="molecule type" value="Genomic_DNA"/>
</dbReference>
<keyword evidence="8 15" id="KW-0418">Kinase</keyword>
<keyword evidence="4" id="KW-0597">Phosphoprotein</keyword>
<evidence type="ECO:0000313" key="15">
    <source>
        <dbReference type="EMBL" id="BBU68201.1"/>
    </source>
</evidence>
<dbReference type="InterPro" id="IPR013727">
    <property type="entry name" value="2CSK_N"/>
</dbReference>
<evidence type="ECO:0000313" key="16">
    <source>
        <dbReference type="Proteomes" id="UP000463961"/>
    </source>
</evidence>
<evidence type="ECO:0000256" key="13">
    <source>
        <dbReference type="SAM" id="Phobius"/>
    </source>
</evidence>
<evidence type="ECO:0000256" key="10">
    <source>
        <dbReference type="ARBA" id="ARBA00022989"/>
    </source>
</evidence>
<evidence type="ECO:0000256" key="7">
    <source>
        <dbReference type="ARBA" id="ARBA00022741"/>
    </source>
</evidence>
<dbReference type="Proteomes" id="UP000463961">
    <property type="component" value="Chromosome"/>
</dbReference>
<evidence type="ECO:0000259" key="14">
    <source>
        <dbReference type="PROSITE" id="PS50109"/>
    </source>
</evidence>
<evidence type="ECO:0000256" key="11">
    <source>
        <dbReference type="ARBA" id="ARBA00023012"/>
    </source>
</evidence>
<dbReference type="GO" id="GO:0000155">
    <property type="term" value="F:phosphorelay sensor kinase activity"/>
    <property type="evidence" value="ECO:0007669"/>
    <property type="project" value="InterPro"/>
</dbReference>
<dbReference type="RefSeq" id="WP_162048865.1">
    <property type="nucleotide sequence ID" value="NZ_AP022345.1"/>
</dbReference>
<dbReference type="InterPro" id="IPR003594">
    <property type="entry name" value="HATPase_dom"/>
</dbReference>
<dbReference type="Pfam" id="PF02518">
    <property type="entry name" value="HATPase_c"/>
    <property type="match status" value="1"/>
</dbReference>
<evidence type="ECO:0000256" key="4">
    <source>
        <dbReference type="ARBA" id="ARBA00022553"/>
    </source>
</evidence>
<keyword evidence="9" id="KW-0067">ATP-binding</keyword>
<evidence type="ECO:0000256" key="2">
    <source>
        <dbReference type="ARBA" id="ARBA00004141"/>
    </source>
</evidence>
<keyword evidence="7" id="KW-0547">Nucleotide-binding</keyword>
<dbReference type="PANTHER" id="PTHR45436">
    <property type="entry name" value="SENSOR HISTIDINE KINASE YKOH"/>
    <property type="match status" value="1"/>
</dbReference>
<evidence type="ECO:0000256" key="9">
    <source>
        <dbReference type="ARBA" id="ARBA00022840"/>
    </source>
</evidence>
<organism evidence="15 16">
    <name type="scientific">Fluviibacter phosphoraccumulans</name>
    <dbReference type="NCBI Taxonomy" id="1751046"/>
    <lineage>
        <taxon>Bacteria</taxon>
        <taxon>Pseudomonadati</taxon>
        <taxon>Pseudomonadota</taxon>
        <taxon>Betaproteobacteria</taxon>
        <taxon>Rhodocyclales</taxon>
        <taxon>Fluviibacteraceae</taxon>
        <taxon>Fluviibacter</taxon>
    </lineage>
</organism>
<dbReference type="PROSITE" id="PS50109">
    <property type="entry name" value="HIS_KIN"/>
    <property type="match status" value="1"/>
</dbReference>
<keyword evidence="12 13" id="KW-0472">Membrane</keyword>
<reference evidence="16" key="1">
    <citation type="submission" date="2020-01" db="EMBL/GenBank/DDBJ databases">
        <title>Phosphoaccumulans saitamaens gen. nov., sp. nov., a polyphosphate accumulating bacterium isolated from surface river water.</title>
        <authorList>
            <person name="Watanabe K."/>
            <person name="Suda W."/>
        </authorList>
    </citation>
    <scope>NUCLEOTIDE SEQUENCE [LARGE SCALE GENOMIC DNA]</scope>
    <source>
        <strain evidence="16">ICHIAU1</strain>
    </source>
</reference>
<evidence type="ECO:0000256" key="5">
    <source>
        <dbReference type="ARBA" id="ARBA00022679"/>
    </source>
</evidence>
<protein>
    <recommendedName>
        <fullName evidence="3">histidine kinase</fullName>
        <ecNumber evidence="3">2.7.13.3</ecNumber>
    </recommendedName>
</protein>
<evidence type="ECO:0000256" key="1">
    <source>
        <dbReference type="ARBA" id="ARBA00000085"/>
    </source>
</evidence>
<feature type="transmembrane region" description="Helical" evidence="13">
    <location>
        <begin position="161"/>
        <end position="180"/>
    </location>
</feature>
<comment type="catalytic activity">
    <reaction evidence="1">
        <text>ATP + protein L-histidine = ADP + protein N-phospho-L-histidine.</text>
        <dbReference type="EC" id="2.7.13.3"/>
    </reaction>
</comment>
<dbReference type="SUPFAM" id="SSF55874">
    <property type="entry name" value="ATPase domain of HSP90 chaperone/DNA topoisomerase II/histidine kinase"/>
    <property type="match status" value="1"/>
</dbReference>
<evidence type="ECO:0000256" key="3">
    <source>
        <dbReference type="ARBA" id="ARBA00012438"/>
    </source>
</evidence>
<dbReference type="InterPro" id="IPR003661">
    <property type="entry name" value="HisK_dim/P_dom"/>
</dbReference>
<evidence type="ECO:0000256" key="12">
    <source>
        <dbReference type="ARBA" id="ARBA00023136"/>
    </source>
</evidence>
<sequence>MRLKLWWHRARAGSGSLQLQLLTGTLSLVAAIWVVLSVVAWREAVSEGDELFDAHLAQTAALLAVLSSDGSDEIPEELPSHRYARKVAFQIWTDKGKLLARSTTAPKDALTDHAKGFSDRRIDGRSWRVYSLRDTRHGHLILVAETLEARHAIGTELAKHLITPLVIALPLLALGLVLLMRHRFQPLRRLAMFIGQRSPERLEPIGLGDVPGELRPIIEQTNRLLQRVDASIEQERRFTADAAHEIRTPLAAIRTHAQVAIAATDDVERSHALALVVQASDRATHLLGQLLTMARLDSVSLASGFVLCDLRRIAIDVIAELTPQALAKNVECILDEGSALWVKGDPTLLAVLLRNLIDNAIRYSPTATVVFVSLRQEAKHVRLTVTDQGPGIPAEERERVLSRFTRLAGSTAPGSGLGLSIALRIAELHHAALVLADGPAQYGLSVSLSMPSSPAPFSNRA</sequence>
<dbReference type="PRINTS" id="PR00344">
    <property type="entry name" value="BCTRLSENSOR"/>
</dbReference>
<evidence type="ECO:0000256" key="8">
    <source>
        <dbReference type="ARBA" id="ARBA00022777"/>
    </source>
</evidence>
<comment type="subcellular location">
    <subcellularLocation>
        <location evidence="2">Membrane</location>
        <topology evidence="2">Multi-pass membrane protein</topology>
    </subcellularLocation>
</comment>
<dbReference type="AlphaFoldDB" id="A0A7R6QW79"/>
<dbReference type="OrthoDB" id="8554694at2"/>
<dbReference type="InterPro" id="IPR004358">
    <property type="entry name" value="Sig_transdc_His_kin-like_C"/>
</dbReference>
<dbReference type="SUPFAM" id="SSF47384">
    <property type="entry name" value="Homodimeric domain of signal transducing histidine kinase"/>
    <property type="match status" value="1"/>
</dbReference>
<name>A0A7R6QW79_9RHOO</name>
<proteinExistence type="predicted"/>
<dbReference type="CDD" id="cd00082">
    <property type="entry name" value="HisKA"/>
    <property type="match status" value="1"/>
</dbReference>
<feature type="transmembrane region" description="Helical" evidence="13">
    <location>
        <begin position="21"/>
        <end position="41"/>
    </location>
</feature>
<keyword evidence="5" id="KW-0808">Transferase</keyword>
<dbReference type="Pfam" id="PF08521">
    <property type="entry name" value="2CSK_N"/>
    <property type="match status" value="1"/>
</dbReference>
<dbReference type="GO" id="GO:0005524">
    <property type="term" value="F:ATP binding"/>
    <property type="evidence" value="ECO:0007669"/>
    <property type="project" value="UniProtKB-KW"/>
</dbReference>
<dbReference type="InterPro" id="IPR005467">
    <property type="entry name" value="His_kinase_dom"/>
</dbReference>
<evidence type="ECO:0000256" key="6">
    <source>
        <dbReference type="ARBA" id="ARBA00022692"/>
    </source>
</evidence>
<keyword evidence="10 13" id="KW-1133">Transmembrane helix</keyword>
<dbReference type="EC" id="2.7.13.3" evidence="3"/>
<dbReference type="PANTHER" id="PTHR45436:SF14">
    <property type="entry name" value="SENSOR PROTEIN QSEC"/>
    <property type="match status" value="1"/>
</dbReference>